<sequence>MSRVSTFAGWARSRGRQSCPGDSALPLTGAEPAQFSKPSAGGSPGEAEESSGAWLSTPWGSGEPPWTHTRGCPSAVCSPAGEPGTPLDPWVGSCSLPAPGEASSPGLRMSASAFSRLEEFSNEERSCLAVAVASGKVSRSASRGSNWGESLSQPCCTAAAAWLPRPGDRVASGRGIFLTQGLNLGLLNCRRILYRLSHQEIP</sequence>
<accession>A0A8C2QT19</accession>
<evidence type="ECO:0000256" key="1">
    <source>
        <dbReference type="SAM" id="MobiDB-lite"/>
    </source>
</evidence>
<organism evidence="2">
    <name type="scientific">Capra hircus</name>
    <name type="common">Goat</name>
    <dbReference type="NCBI Taxonomy" id="9925"/>
    <lineage>
        <taxon>Eukaryota</taxon>
        <taxon>Metazoa</taxon>
        <taxon>Chordata</taxon>
        <taxon>Craniata</taxon>
        <taxon>Vertebrata</taxon>
        <taxon>Euteleostomi</taxon>
        <taxon>Mammalia</taxon>
        <taxon>Eutheria</taxon>
        <taxon>Laurasiatheria</taxon>
        <taxon>Artiodactyla</taxon>
        <taxon>Ruminantia</taxon>
        <taxon>Pecora</taxon>
        <taxon>Bovidae</taxon>
        <taxon>Caprinae</taxon>
        <taxon>Capra</taxon>
    </lineage>
</organism>
<reference evidence="2" key="2">
    <citation type="submission" date="2025-08" db="UniProtKB">
        <authorList>
            <consortium name="Ensembl"/>
        </authorList>
    </citation>
    <scope>IDENTIFICATION</scope>
</reference>
<dbReference type="Ensembl" id="ENSCHIT00010009291.1">
    <property type="protein sequence ID" value="ENSCHIP00010006675.1"/>
    <property type="gene ID" value="ENSCHIG00010004799.1"/>
</dbReference>
<reference evidence="2" key="1">
    <citation type="submission" date="2019-03" db="EMBL/GenBank/DDBJ databases">
        <title>Genome sequencing and reference-guided assembly of Black Bengal Goat (Capra hircus).</title>
        <authorList>
            <person name="Siddiki A.Z."/>
            <person name="Baten A."/>
            <person name="Billah M."/>
            <person name="Alam M.A.U."/>
            <person name="Shawrob K.S.M."/>
            <person name="Saha S."/>
            <person name="Chowdhury M."/>
            <person name="Rahman A.H."/>
            <person name="Stear M."/>
            <person name="Miah G."/>
            <person name="Das G.B."/>
            <person name="Hossain M.M."/>
            <person name="Kumkum M."/>
            <person name="Islam M.S."/>
            <person name="Mollah A.M."/>
            <person name="Ahsan A."/>
            <person name="Tusar F."/>
            <person name="Khan M.K.I."/>
        </authorList>
    </citation>
    <scope>NUCLEOTIDE SEQUENCE [LARGE SCALE GENOMIC DNA]</scope>
</reference>
<evidence type="ECO:0000313" key="2">
    <source>
        <dbReference type="Ensembl" id="ENSCHIP00010006675.1"/>
    </source>
</evidence>
<proteinExistence type="predicted"/>
<name>A0A8C2QT19_CAPHI</name>
<feature type="region of interest" description="Disordered" evidence="1">
    <location>
        <begin position="1"/>
        <end position="67"/>
    </location>
</feature>
<dbReference type="AlphaFoldDB" id="A0A8C2QT19"/>
<protein>
    <submittedName>
        <fullName evidence="2">Uncharacterized protein</fullName>
    </submittedName>
</protein>